<gene>
    <name evidence="1" type="ORF">T05_9251</name>
</gene>
<evidence type="ECO:0000313" key="1">
    <source>
        <dbReference type="EMBL" id="KRX29946.1"/>
    </source>
</evidence>
<comment type="caution">
    <text evidence="1">The sequence shown here is derived from an EMBL/GenBank/DDBJ whole genome shotgun (WGS) entry which is preliminary data.</text>
</comment>
<evidence type="ECO:0000313" key="2">
    <source>
        <dbReference type="Proteomes" id="UP000055048"/>
    </source>
</evidence>
<protein>
    <submittedName>
        <fullName evidence="1">Uncharacterized protein</fullName>
    </submittedName>
</protein>
<name>A0A0V0STA5_9BILA</name>
<keyword evidence="2" id="KW-1185">Reference proteome</keyword>
<dbReference type="AlphaFoldDB" id="A0A0V0STA5"/>
<proteinExistence type="predicted"/>
<organism evidence="1 2">
    <name type="scientific">Trichinella murrelli</name>
    <dbReference type="NCBI Taxonomy" id="144512"/>
    <lineage>
        <taxon>Eukaryota</taxon>
        <taxon>Metazoa</taxon>
        <taxon>Ecdysozoa</taxon>
        <taxon>Nematoda</taxon>
        <taxon>Enoplea</taxon>
        <taxon>Dorylaimia</taxon>
        <taxon>Trichinellida</taxon>
        <taxon>Trichinellidae</taxon>
        <taxon>Trichinella</taxon>
    </lineage>
</organism>
<dbReference type="Proteomes" id="UP000055048">
    <property type="component" value="Unassembled WGS sequence"/>
</dbReference>
<reference evidence="1 2" key="1">
    <citation type="submission" date="2015-01" db="EMBL/GenBank/DDBJ databases">
        <title>Evolution of Trichinella species and genotypes.</title>
        <authorList>
            <person name="Korhonen P.K."/>
            <person name="Edoardo P."/>
            <person name="Giuseppe L.R."/>
            <person name="Gasser R.B."/>
        </authorList>
    </citation>
    <scope>NUCLEOTIDE SEQUENCE [LARGE SCALE GENOMIC DNA]</scope>
    <source>
        <strain evidence="1">ISS417</strain>
    </source>
</reference>
<dbReference type="EMBL" id="JYDJ01002862">
    <property type="protein sequence ID" value="KRX29946.1"/>
    <property type="molecule type" value="Genomic_DNA"/>
</dbReference>
<sequence length="47" mass="5010">MPSLKLVGELSIVSNKRITGLCEPLFSVDCFGKRLSASAFAISLPGR</sequence>
<accession>A0A0V0STA5</accession>